<dbReference type="OrthoDB" id="26094at2759"/>
<feature type="domain" description="TFIIF beta subunit N-terminal" evidence="12">
    <location>
        <begin position="49"/>
        <end position="188"/>
    </location>
</feature>
<dbReference type="CDD" id="cd07980">
    <property type="entry name" value="TFIIF_beta"/>
    <property type="match status" value="1"/>
</dbReference>
<evidence type="ECO:0000256" key="1">
    <source>
        <dbReference type="ARBA" id="ARBA00004123"/>
    </source>
</evidence>
<dbReference type="Pfam" id="PF02270">
    <property type="entry name" value="TFIIF_beta"/>
    <property type="match status" value="1"/>
</dbReference>
<feature type="domain" description="TFIIF beta subunit HTH" evidence="11">
    <location>
        <begin position="254"/>
        <end position="315"/>
    </location>
</feature>
<dbReference type="EMBL" id="ML996687">
    <property type="protein sequence ID" value="KAF2405142.1"/>
    <property type="molecule type" value="Genomic_DNA"/>
</dbReference>
<keyword evidence="4" id="KW-0805">Transcription regulation</keyword>
<dbReference type="GO" id="GO:0006367">
    <property type="term" value="P:transcription initiation at RNA polymerase II promoter"/>
    <property type="evidence" value="ECO:0007669"/>
    <property type="project" value="InterPro"/>
</dbReference>
<dbReference type="SUPFAM" id="SSF46785">
    <property type="entry name" value="Winged helix' DNA-binding domain"/>
    <property type="match status" value="1"/>
</dbReference>
<comment type="subcellular location">
    <subcellularLocation>
        <location evidence="1">Nucleus</location>
    </subcellularLocation>
</comment>
<evidence type="ECO:0000256" key="9">
    <source>
        <dbReference type="ARBA" id="ARBA00081863"/>
    </source>
</evidence>
<dbReference type="Pfam" id="PF17683">
    <property type="entry name" value="TFIIF_beta_N"/>
    <property type="match status" value="1"/>
</dbReference>
<evidence type="ECO:0000256" key="6">
    <source>
        <dbReference type="ARBA" id="ARBA00023163"/>
    </source>
</evidence>
<sequence>MASTSNGYKMEEDTKVKMEPNTDGTPFVLQDGEDEDTGEMIIRPNVPQGWLVRVPKDLWTGLSELKDDEEIEIGKLKVWQMPSGEQKLRLEMKKDIKGWDLIPKEYDMNVTNQKTRNMFVFSEKNMTGYRPHVFGRGRQDRQRAQGSSKGVDSKGGPVKVDKTRGKGRSIPKHTELAAMPNHEAHCTPRDTEEYRQIQAKKAAIEKEKKAELRLAVDMSASKLHNTGMGIGSNFDTFIKTGAEKKARPQENKAARIPKEDLIDLLAQKFQEFKFWGLKELKHATRQPEAYLREVLSEIAVMVKTGPAANTWTLRPLNAEQVELAKHLRNEPLEAFKTEDMPHVKQEEIAPYVEGSGGMSTADNSDDEDDDDEMEDVV</sequence>
<dbReference type="InterPro" id="IPR036388">
    <property type="entry name" value="WH-like_DNA-bd_sf"/>
</dbReference>
<feature type="region of interest" description="Disordered" evidence="10">
    <location>
        <begin position="1"/>
        <end position="33"/>
    </location>
</feature>
<protein>
    <recommendedName>
        <fullName evidence="3">Transcription initiation factor IIF subunit beta</fullName>
    </recommendedName>
    <alternativeName>
        <fullName evidence="9">TFIIF medium subunit</fullName>
    </alternativeName>
    <alternativeName>
        <fullName evidence="8">TFIIF-beta</fullName>
    </alternativeName>
</protein>
<reference evidence="13" key="1">
    <citation type="journal article" date="2020" name="Stud. Mycol.">
        <title>101 Dothideomycetes genomes: a test case for predicting lifestyles and emergence of pathogens.</title>
        <authorList>
            <person name="Haridas S."/>
            <person name="Albert R."/>
            <person name="Binder M."/>
            <person name="Bloem J."/>
            <person name="Labutti K."/>
            <person name="Salamov A."/>
            <person name="Andreopoulos B."/>
            <person name="Baker S."/>
            <person name="Barry K."/>
            <person name="Bills G."/>
            <person name="Bluhm B."/>
            <person name="Cannon C."/>
            <person name="Castanera R."/>
            <person name="Culley D."/>
            <person name="Daum C."/>
            <person name="Ezra D."/>
            <person name="Gonzalez J."/>
            <person name="Henrissat B."/>
            <person name="Kuo A."/>
            <person name="Liang C."/>
            <person name="Lipzen A."/>
            <person name="Lutzoni F."/>
            <person name="Magnuson J."/>
            <person name="Mondo S."/>
            <person name="Nolan M."/>
            <person name="Ohm R."/>
            <person name="Pangilinan J."/>
            <person name="Park H.-J."/>
            <person name="Ramirez L."/>
            <person name="Alfaro M."/>
            <person name="Sun H."/>
            <person name="Tritt A."/>
            <person name="Yoshinaga Y."/>
            <person name="Zwiers L.-H."/>
            <person name="Turgeon B."/>
            <person name="Goodwin S."/>
            <person name="Spatafora J."/>
            <person name="Crous P."/>
            <person name="Grigoriev I."/>
        </authorList>
    </citation>
    <scope>NUCLEOTIDE SEQUENCE</scope>
    <source>
        <strain evidence="13">CBS 262.69</strain>
    </source>
</reference>
<dbReference type="InterPro" id="IPR040504">
    <property type="entry name" value="TFIIF_beta_N"/>
</dbReference>
<evidence type="ECO:0000256" key="4">
    <source>
        <dbReference type="ARBA" id="ARBA00023015"/>
    </source>
</evidence>
<feature type="region of interest" description="Disordered" evidence="10">
    <location>
        <begin position="349"/>
        <end position="377"/>
    </location>
</feature>
<evidence type="ECO:0000256" key="5">
    <source>
        <dbReference type="ARBA" id="ARBA00023125"/>
    </source>
</evidence>
<dbReference type="Gene3D" id="1.10.10.10">
    <property type="entry name" value="Winged helix-like DNA-binding domain superfamily/Winged helix DNA-binding domain"/>
    <property type="match status" value="1"/>
</dbReference>
<dbReference type="InterPro" id="IPR003196">
    <property type="entry name" value="TFIIF_beta"/>
</dbReference>
<dbReference type="Proteomes" id="UP000799640">
    <property type="component" value="Unassembled WGS sequence"/>
</dbReference>
<comment type="similarity">
    <text evidence="2">Belongs to the TFIIF beta subunit family.</text>
</comment>
<keyword evidence="14" id="KW-1185">Reference proteome</keyword>
<feature type="compositionally biased region" description="Acidic residues" evidence="10">
    <location>
        <begin position="363"/>
        <end position="377"/>
    </location>
</feature>
<dbReference type="InterPro" id="IPR036390">
    <property type="entry name" value="WH_DNA-bd_sf"/>
</dbReference>
<accession>A0A6G1IA41</accession>
<dbReference type="AlphaFoldDB" id="A0A6G1IA41"/>
<dbReference type="SUPFAM" id="SSF50916">
    <property type="entry name" value="Rap30/74 interaction domains"/>
    <property type="match status" value="1"/>
</dbReference>
<evidence type="ECO:0000256" key="10">
    <source>
        <dbReference type="SAM" id="MobiDB-lite"/>
    </source>
</evidence>
<keyword evidence="7" id="KW-0539">Nucleus</keyword>
<feature type="compositionally biased region" description="Basic and acidic residues" evidence="10">
    <location>
        <begin position="9"/>
        <end position="20"/>
    </location>
</feature>
<evidence type="ECO:0000259" key="11">
    <source>
        <dbReference type="Pfam" id="PF02270"/>
    </source>
</evidence>
<dbReference type="PANTHER" id="PTHR10445:SF0">
    <property type="entry name" value="GENERAL TRANSCRIPTION FACTOR IIF SUBUNIT 2"/>
    <property type="match status" value="1"/>
</dbReference>
<dbReference type="PANTHER" id="PTHR10445">
    <property type="entry name" value="GENERAL TRANSCRIPTION FACTOR IIF SUBUNIT 2"/>
    <property type="match status" value="1"/>
</dbReference>
<evidence type="ECO:0000313" key="14">
    <source>
        <dbReference type="Proteomes" id="UP000799640"/>
    </source>
</evidence>
<feature type="region of interest" description="Disordered" evidence="10">
    <location>
        <begin position="130"/>
        <end position="168"/>
    </location>
</feature>
<evidence type="ECO:0000259" key="12">
    <source>
        <dbReference type="Pfam" id="PF17683"/>
    </source>
</evidence>
<evidence type="ECO:0000256" key="7">
    <source>
        <dbReference type="ARBA" id="ARBA00023242"/>
    </source>
</evidence>
<keyword evidence="5" id="KW-0238">DNA-binding</keyword>
<evidence type="ECO:0000313" key="13">
    <source>
        <dbReference type="EMBL" id="KAF2405142.1"/>
    </source>
</evidence>
<evidence type="ECO:0000256" key="8">
    <source>
        <dbReference type="ARBA" id="ARBA00081473"/>
    </source>
</evidence>
<dbReference type="GO" id="GO:0005674">
    <property type="term" value="C:transcription factor TFIIF complex"/>
    <property type="evidence" value="ECO:0007669"/>
    <property type="project" value="InterPro"/>
</dbReference>
<dbReference type="InterPro" id="IPR040450">
    <property type="entry name" value="TFIIF_beta_HTH"/>
</dbReference>
<dbReference type="FunFam" id="1.10.10.10:FF:000035">
    <property type="entry name" value="General transcription factor IIF subunit 2"/>
    <property type="match status" value="1"/>
</dbReference>
<dbReference type="InterPro" id="IPR011039">
    <property type="entry name" value="TFIIF_interaction"/>
</dbReference>
<evidence type="ECO:0000256" key="3">
    <source>
        <dbReference type="ARBA" id="ARBA00021453"/>
    </source>
</evidence>
<gene>
    <name evidence="13" type="ORF">EJ06DRAFT_552577</name>
</gene>
<keyword evidence="6" id="KW-0804">Transcription</keyword>
<organism evidence="13 14">
    <name type="scientific">Trichodelitschia bisporula</name>
    <dbReference type="NCBI Taxonomy" id="703511"/>
    <lineage>
        <taxon>Eukaryota</taxon>
        <taxon>Fungi</taxon>
        <taxon>Dikarya</taxon>
        <taxon>Ascomycota</taxon>
        <taxon>Pezizomycotina</taxon>
        <taxon>Dothideomycetes</taxon>
        <taxon>Dothideomycetes incertae sedis</taxon>
        <taxon>Phaeotrichales</taxon>
        <taxon>Phaeotrichaceae</taxon>
        <taxon>Trichodelitschia</taxon>
    </lineage>
</organism>
<proteinExistence type="inferred from homology"/>
<dbReference type="GO" id="GO:0003677">
    <property type="term" value="F:DNA binding"/>
    <property type="evidence" value="ECO:0007669"/>
    <property type="project" value="UniProtKB-KW"/>
</dbReference>
<evidence type="ECO:0000256" key="2">
    <source>
        <dbReference type="ARBA" id="ARBA00009543"/>
    </source>
</evidence>
<name>A0A6G1IA41_9PEZI</name>